<dbReference type="RefSeq" id="WP_209997724.1">
    <property type="nucleotide sequence ID" value="NZ_BAAAJY010000002.1"/>
</dbReference>
<organism evidence="2 3">
    <name type="scientific">Paeniglutamicibacter kerguelensis</name>
    <dbReference type="NCBI Taxonomy" id="254788"/>
    <lineage>
        <taxon>Bacteria</taxon>
        <taxon>Bacillati</taxon>
        <taxon>Actinomycetota</taxon>
        <taxon>Actinomycetes</taxon>
        <taxon>Micrococcales</taxon>
        <taxon>Micrococcaceae</taxon>
        <taxon>Paeniglutamicibacter</taxon>
    </lineage>
</organism>
<dbReference type="EMBL" id="JAGIOF010000001">
    <property type="protein sequence ID" value="MBP2386714.1"/>
    <property type="molecule type" value="Genomic_DNA"/>
</dbReference>
<sequence length="360" mass="36861">MRINPGLQVLSIVEGTIQIGTGHRARWITGLDPAEQQFVLSLCGREPAGEPAAAPLLPPERQKALLSVLRPVLIEPAAAAFPSPGPATASASSSSGVSASGAAARAAADAPGSSRLTPDILQWSAAYELDAGPVLRQRANARVAIHHLGRTGQMLAGILAASGIGSLLLCDADRMQPEDLGAATTGINSVGQLRARAASRALAQTYPRLTLAETAQRGPDAAPVDLAVVIAGGLLPDLGLLPQDERLLPILFTDAGVRIGPMVIPGLTMCDACAWEQCDPTLRIVPPGGHLGRQHPVRPEASLAATAAGTAATQILMALDEVNVPAAAEAMILCDLATGATRQVPARQRPGCTCLDGQAA</sequence>
<accession>A0ABS4XE25</accession>
<keyword evidence="3" id="KW-1185">Reference proteome</keyword>
<dbReference type="InterPro" id="IPR000594">
    <property type="entry name" value="ThiF_NAD_FAD-bd"/>
</dbReference>
<evidence type="ECO:0000259" key="1">
    <source>
        <dbReference type="Pfam" id="PF00899"/>
    </source>
</evidence>
<protein>
    <recommendedName>
        <fullName evidence="1">THIF-type NAD/FAD binding fold domain-containing protein</fullName>
    </recommendedName>
</protein>
<dbReference type="Gene3D" id="3.40.50.720">
    <property type="entry name" value="NAD(P)-binding Rossmann-like Domain"/>
    <property type="match status" value="1"/>
</dbReference>
<dbReference type="SUPFAM" id="SSF69572">
    <property type="entry name" value="Activating enzymes of the ubiquitin-like proteins"/>
    <property type="match status" value="1"/>
</dbReference>
<dbReference type="Proteomes" id="UP001296993">
    <property type="component" value="Unassembled WGS sequence"/>
</dbReference>
<comment type="caution">
    <text evidence="2">The sequence shown here is derived from an EMBL/GenBank/DDBJ whole genome shotgun (WGS) entry which is preliminary data.</text>
</comment>
<evidence type="ECO:0000313" key="3">
    <source>
        <dbReference type="Proteomes" id="UP001296993"/>
    </source>
</evidence>
<dbReference type="InterPro" id="IPR035985">
    <property type="entry name" value="Ubiquitin-activating_enz"/>
</dbReference>
<feature type="domain" description="THIF-type NAD/FAD binding fold" evidence="1">
    <location>
        <begin position="139"/>
        <end position="215"/>
    </location>
</feature>
<reference evidence="2 3" key="1">
    <citation type="submission" date="2021-03" db="EMBL/GenBank/DDBJ databases">
        <title>Sequencing the genomes of 1000 actinobacteria strains.</title>
        <authorList>
            <person name="Klenk H.-P."/>
        </authorList>
    </citation>
    <scope>NUCLEOTIDE SEQUENCE [LARGE SCALE GENOMIC DNA]</scope>
    <source>
        <strain evidence="2 3">DSM 15797</strain>
    </source>
</reference>
<dbReference type="Pfam" id="PF00899">
    <property type="entry name" value="ThiF"/>
    <property type="match status" value="1"/>
</dbReference>
<gene>
    <name evidence="2" type="ORF">JOF47_002225</name>
</gene>
<evidence type="ECO:0000313" key="2">
    <source>
        <dbReference type="EMBL" id="MBP2386714.1"/>
    </source>
</evidence>
<proteinExistence type="predicted"/>
<name>A0ABS4XE25_9MICC</name>